<evidence type="ECO:0000313" key="2">
    <source>
        <dbReference type="Proteomes" id="UP000075902"/>
    </source>
</evidence>
<name>A0A182U1M2_9DIPT</name>
<organism evidence="1 2">
    <name type="scientific">Anopheles melas</name>
    <dbReference type="NCBI Taxonomy" id="34690"/>
    <lineage>
        <taxon>Eukaryota</taxon>
        <taxon>Metazoa</taxon>
        <taxon>Ecdysozoa</taxon>
        <taxon>Arthropoda</taxon>
        <taxon>Hexapoda</taxon>
        <taxon>Insecta</taxon>
        <taxon>Pterygota</taxon>
        <taxon>Neoptera</taxon>
        <taxon>Endopterygota</taxon>
        <taxon>Diptera</taxon>
        <taxon>Nematocera</taxon>
        <taxon>Culicoidea</taxon>
        <taxon>Culicidae</taxon>
        <taxon>Anophelinae</taxon>
        <taxon>Anopheles</taxon>
    </lineage>
</organism>
<sequence length="113" mass="12312">MNGLTKKIIFVNRRMQKPQMPKIISTTTMMIDTSPHVGMPISWANASVISAALSPSFSASPLVGVAVLKSSFSSETSVRKMGKNAKKQHNYLPCLRTTCTICTLNNNLNQKGI</sequence>
<proteinExistence type="predicted"/>
<dbReference type="VEuPathDB" id="VectorBase:AMEC012256"/>
<reference evidence="2" key="1">
    <citation type="submission" date="2014-01" db="EMBL/GenBank/DDBJ databases">
        <title>The Genome Sequence of Anopheles melas CM1001059_A (V2).</title>
        <authorList>
            <consortium name="The Broad Institute Genomics Platform"/>
            <person name="Neafsey D.E."/>
            <person name="Besansky N."/>
            <person name="Howell P."/>
            <person name="Walton C."/>
            <person name="Young S.K."/>
            <person name="Zeng Q."/>
            <person name="Gargeya S."/>
            <person name="Fitzgerald M."/>
            <person name="Haas B."/>
            <person name="Abouelleil A."/>
            <person name="Allen A.W."/>
            <person name="Alvarado L."/>
            <person name="Arachchi H.M."/>
            <person name="Berlin A.M."/>
            <person name="Chapman S.B."/>
            <person name="Gainer-Dewar J."/>
            <person name="Goldberg J."/>
            <person name="Griggs A."/>
            <person name="Gujja S."/>
            <person name="Hansen M."/>
            <person name="Howarth C."/>
            <person name="Imamovic A."/>
            <person name="Ireland A."/>
            <person name="Larimer J."/>
            <person name="McCowan C."/>
            <person name="Murphy C."/>
            <person name="Pearson M."/>
            <person name="Poon T.W."/>
            <person name="Priest M."/>
            <person name="Roberts A."/>
            <person name="Saif S."/>
            <person name="Shea T."/>
            <person name="Sisk P."/>
            <person name="Sykes S."/>
            <person name="Wortman J."/>
            <person name="Nusbaum C."/>
            <person name="Birren B."/>
        </authorList>
    </citation>
    <scope>NUCLEOTIDE SEQUENCE [LARGE SCALE GENOMIC DNA]</scope>
    <source>
        <strain evidence="2">CM1001059</strain>
    </source>
</reference>
<accession>A0A182U1M2</accession>
<keyword evidence="2" id="KW-1185">Reference proteome</keyword>
<dbReference type="EnsemblMetazoa" id="AMEC012256-RA">
    <property type="protein sequence ID" value="AMEC012256-PA"/>
    <property type="gene ID" value="AMEC012256"/>
</dbReference>
<reference evidence="1" key="2">
    <citation type="submission" date="2020-05" db="UniProtKB">
        <authorList>
            <consortium name="EnsemblMetazoa"/>
        </authorList>
    </citation>
    <scope>IDENTIFICATION</scope>
    <source>
        <strain evidence="1">CM1001059</strain>
    </source>
</reference>
<evidence type="ECO:0000313" key="1">
    <source>
        <dbReference type="EnsemblMetazoa" id="AMEC012256-PA"/>
    </source>
</evidence>
<dbReference type="Proteomes" id="UP000075902">
    <property type="component" value="Unassembled WGS sequence"/>
</dbReference>
<protein>
    <submittedName>
        <fullName evidence="1">Uncharacterized protein</fullName>
    </submittedName>
</protein>
<dbReference type="AlphaFoldDB" id="A0A182U1M2"/>